<name>A0A8S2JHY4_9BILA</name>
<dbReference type="EMBL" id="CAJNOK010007319">
    <property type="protein sequence ID" value="CAF1031187.1"/>
    <property type="molecule type" value="Genomic_DNA"/>
</dbReference>
<evidence type="ECO:0000313" key="1">
    <source>
        <dbReference type="EMBL" id="CAF1031187.1"/>
    </source>
</evidence>
<reference evidence="2" key="1">
    <citation type="submission" date="2021-02" db="EMBL/GenBank/DDBJ databases">
        <authorList>
            <person name="Nowell W R."/>
        </authorList>
    </citation>
    <scope>NUCLEOTIDE SEQUENCE</scope>
</reference>
<proteinExistence type="predicted"/>
<evidence type="ECO:0000313" key="2">
    <source>
        <dbReference type="EMBL" id="CAF3799450.1"/>
    </source>
</evidence>
<dbReference type="Proteomes" id="UP000677228">
    <property type="component" value="Unassembled WGS sequence"/>
</dbReference>
<protein>
    <submittedName>
        <fullName evidence="2">Uncharacterized protein</fullName>
    </submittedName>
</protein>
<evidence type="ECO:0000313" key="4">
    <source>
        <dbReference type="Proteomes" id="UP000682733"/>
    </source>
</evidence>
<comment type="caution">
    <text evidence="2">The sequence shown here is derived from an EMBL/GenBank/DDBJ whole genome shotgun (WGS) entry which is preliminary data.</text>
</comment>
<sequence>MDDETRQNFTEVCHLKYELNRIYPTNYISECINHLCSNQQLDPMGFDLIYKIIKKIRPKKFYNESTKMTFVIVDKFSNAGILKHLDRSTKWLLFDQFDNIGLIQQKKGKKSKSANPFDCRSLMMQLCNGLDDYTKVLSAELQQLESARVILTEASSGAMIQAVNSQ</sequence>
<dbReference type="AlphaFoldDB" id="A0A8S2JHY4"/>
<organism evidence="2 4">
    <name type="scientific">Didymodactylos carnosus</name>
    <dbReference type="NCBI Taxonomy" id="1234261"/>
    <lineage>
        <taxon>Eukaryota</taxon>
        <taxon>Metazoa</taxon>
        <taxon>Spiralia</taxon>
        <taxon>Gnathifera</taxon>
        <taxon>Rotifera</taxon>
        <taxon>Eurotatoria</taxon>
        <taxon>Bdelloidea</taxon>
        <taxon>Philodinida</taxon>
        <taxon>Philodinidae</taxon>
        <taxon>Didymodactylos</taxon>
    </lineage>
</organism>
<dbReference type="Proteomes" id="UP000681722">
    <property type="component" value="Unassembled WGS sequence"/>
</dbReference>
<accession>A0A8S2JHY4</accession>
<dbReference type="EMBL" id="CAJOBC010091820">
    <property type="protein sequence ID" value="CAF4404101.1"/>
    <property type="molecule type" value="Genomic_DNA"/>
</dbReference>
<dbReference type="EMBL" id="CAJOBA010007331">
    <property type="protein sequence ID" value="CAF3799450.1"/>
    <property type="molecule type" value="Genomic_DNA"/>
</dbReference>
<evidence type="ECO:0000313" key="3">
    <source>
        <dbReference type="EMBL" id="CAF4404101.1"/>
    </source>
</evidence>
<gene>
    <name evidence="1" type="ORF">OVA965_LOCUS15996</name>
    <name evidence="3" type="ORF">SRO942_LOCUS39619</name>
    <name evidence="2" type="ORF">TMI583_LOCUS16007</name>
</gene>
<dbReference type="Proteomes" id="UP000682733">
    <property type="component" value="Unassembled WGS sequence"/>
</dbReference>